<keyword evidence="1" id="KW-0472">Membrane</keyword>
<sequence length="1111" mass="115622">MPDEDQTQGVREAAALAAAPRRSRGRRVYLWARAVVLVACAPLVMALIAAVLLVGREVTAPSWVVRDVETRAAEVLGGGTLDFGALTVTVGTDLHPRLVVRNAVLRDAEGGILAQVPRIEGLVSPRGVMQGRILAQEIIVSGAQVEVRRNTDGQIAFAFDQGAESVAQADGFLGLLDQIDQAFEGAALEALEEVRATGVIINYVDARAGQSFVVDNGRIGLDLRDDALALRADVAVLTGRSYVTRAGVSYDSLRGSRQAEIGFEVTDAAGTDIAAQAPVLSFLGVLDAPISGAVRGRLDADGALSSLSATLQIGAGEVRPTAATTPIPFRSGQTYLTFDPLEEKLTFDLIEVDSDLGRVAGTAEAYLRDYNEGWPASFLGHVDLTEVSIAANAVVPRPLEVSRARIDYRLRLDPFTLDVGEAAVAALDGETPVSLRLDGQVRAGSDGWSVALDAATQDIPTDTVLAFWPAGAALNLRKWLGDNVSAGALRDVQIAYRASAGGAPQFAMTSEFAQATVRFLRTLPPIEAGRGVMSVVDGRFVLSLDAGHVTPPEGGRIDMGGSTMVIPRTGRRAPAQFDLTLGGRLTAMMSLLRLPPFNVLADSDLQPSFAQGAAEVRVRLTTPLGQGVTPAERDWQATAQLRNLRSEVLVPGQVLTAARAEVRVGPDSLTVQGPARVGALAGQATFSRALGAGSAGTARLEADVTIGPEVLAQFNINLPRGMVTGEGPARLSLDLTEPTAPAFTLRSNLAGIGLSLPAVGWSKSRNAQGELVVSGQLGAQPRVDRLAVSAPGLETEGTIALSAGGGLERAAFERVRLGGWLDAPVVLRGRGPGRAAEIQIAGGSLDLRNAGFARGSGGGRGGGDTGGPLDIALDRLRITDTLFVDNFRGQFSPAGGLQGEFLGQMNGQAPINGTLVPSPDGAAVRLVSADAGAVLRATGLLRGALGGQLELTLIPTGAAGTYDGTLVARDLRVRDAPALASLLDAVSVVGLITQLDGQGLMFSDVDAAFRLTPEQVIVTQSSAVGPSIGLSLDGFYNQGAGQIDFQGVVSPLYLLNGIGAVFTRRGEGLIGFNFNLSGAVDSPRVSVNPLSALTPGMFREIFRRPPPQVGQ</sequence>
<evidence type="ECO:0000313" key="3">
    <source>
        <dbReference type="Proteomes" id="UP000193623"/>
    </source>
</evidence>
<feature type="transmembrane region" description="Helical" evidence="1">
    <location>
        <begin position="30"/>
        <end position="54"/>
    </location>
</feature>
<dbReference type="RefSeq" id="WP_235000529.1">
    <property type="nucleotide sequence ID" value="NZ_FWFT01000001.1"/>
</dbReference>
<protein>
    <submittedName>
        <fullName evidence="2">Uncharacterized protein</fullName>
    </submittedName>
</protein>
<evidence type="ECO:0000256" key="1">
    <source>
        <dbReference type="SAM" id="Phobius"/>
    </source>
</evidence>
<dbReference type="Proteomes" id="UP000193623">
    <property type="component" value="Unassembled WGS sequence"/>
</dbReference>
<dbReference type="EMBL" id="FWFT01000001">
    <property type="protein sequence ID" value="SLN12020.1"/>
    <property type="molecule type" value="Genomic_DNA"/>
</dbReference>
<proteinExistence type="predicted"/>
<reference evidence="2 3" key="1">
    <citation type="submission" date="2017-03" db="EMBL/GenBank/DDBJ databases">
        <authorList>
            <person name="Afonso C.L."/>
            <person name="Miller P.J."/>
            <person name="Scott M.A."/>
            <person name="Spackman E."/>
            <person name="Goraichik I."/>
            <person name="Dimitrov K.M."/>
            <person name="Suarez D.L."/>
            <person name="Swayne D.E."/>
        </authorList>
    </citation>
    <scope>NUCLEOTIDE SEQUENCE [LARGE SCALE GENOMIC DNA]</scope>
    <source>
        <strain evidence="2 3">CECT 8397</strain>
    </source>
</reference>
<organism evidence="2 3">
    <name type="scientific">Pseudooctadecabacter jejudonensis</name>
    <dbReference type="NCBI Taxonomy" id="1391910"/>
    <lineage>
        <taxon>Bacteria</taxon>
        <taxon>Pseudomonadati</taxon>
        <taxon>Pseudomonadota</taxon>
        <taxon>Alphaproteobacteria</taxon>
        <taxon>Rhodobacterales</taxon>
        <taxon>Paracoccaceae</taxon>
        <taxon>Pseudooctadecabacter</taxon>
    </lineage>
</organism>
<dbReference type="AlphaFoldDB" id="A0A1Y5R949"/>
<keyword evidence="1" id="KW-0812">Transmembrane</keyword>
<accession>A0A1Y5R949</accession>
<evidence type="ECO:0000313" key="2">
    <source>
        <dbReference type="EMBL" id="SLN12020.1"/>
    </source>
</evidence>
<gene>
    <name evidence="2" type="ORF">PSJ8397_00130</name>
</gene>
<keyword evidence="3" id="KW-1185">Reference proteome</keyword>
<name>A0A1Y5R949_9RHOB</name>
<keyword evidence="1" id="KW-1133">Transmembrane helix</keyword>